<protein>
    <submittedName>
        <fullName evidence="7">Beta-ketoacyl-[acyl-carrier-protein] synthase family protein</fullName>
    </submittedName>
</protein>
<dbReference type="PANTHER" id="PTHR11712:SF347">
    <property type="entry name" value="BETA KETOACYL-ACYL CARRIER PROTEIN SYNTHASE"/>
    <property type="match status" value="1"/>
</dbReference>
<dbReference type="Pfam" id="PF02801">
    <property type="entry name" value="Ketoacyl-synt_C"/>
    <property type="match status" value="1"/>
</dbReference>
<dbReference type="InterPro" id="IPR014031">
    <property type="entry name" value="Ketoacyl_synth_C"/>
</dbReference>
<dbReference type="SMART" id="SM00825">
    <property type="entry name" value="PKS_KS"/>
    <property type="match status" value="1"/>
</dbReference>
<feature type="domain" description="Ketosynthase family 3 (KS3)" evidence="6">
    <location>
        <begin position="6"/>
        <end position="452"/>
    </location>
</feature>
<evidence type="ECO:0000256" key="3">
    <source>
        <dbReference type="ARBA" id="ARBA00023315"/>
    </source>
</evidence>
<keyword evidence="8" id="KW-1185">Reference proteome</keyword>
<dbReference type="InterPro" id="IPR018201">
    <property type="entry name" value="Ketoacyl_synth_AS"/>
</dbReference>
<evidence type="ECO:0000256" key="5">
    <source>
        <dbReference type="SAM" id="MobiDB-lite"/>
    </source>
</evidence>
<dbReference type="RefSeq" id="WP_344565571.1">
    <property type="nucleotide sequence ID" value="NZ_BAAARJ010000007.1"/>
</dbReference>
<dbReference type="PANTHER" id="PTHR11712">
    <property type="entry name" value="POLYKETIDE SYNTHASE-RELATED"/>
    <property type="match status" value="1"/>
</dbReference>
<dbReference type="EMBL" id="BAAARJ010000007">
    <property type="protein sequence ID" value="GAA2611979.1"/>
    <property type="molecule type" value="Genomic_DNA"/>
</dbReference>
<organism evidence="7 8">
    <name type="scientific">Streptomyces axinellae</name>
    <dbReference type="NCBI Taxonomy" id="552788"/>
    <lineage>
        <taxon>Bacteria</taxon>
        <taxon>Bacillati</taxon>
        <taxon>Actinomycetota</taxon>
        <taxon>Actinomycetes</taxon>
        <taxon>Kitasatosporales</taxon>
        <taxon>Streptomycetaceae</taxon>
        <taxon>Streptomyces</taxon>
    </lineage>
</organism>
<dbReference type="InterPro" id="IPR014030">
    <property type="entry name" value="Ketoacyl_synth_N"/>
</dbReference>
<evidence type="ECO:0000256" key="1">
    <source>
        <dbReference type="ARBA" id="ARBA00008467"/>
    </source>
</evidence>
<dbReference type="PROSITE" id="PS52004">
    <property type="entry name" value="KS3_2"/>
    <property type="match status" value="1"/>
</dbReference>
<sequence length="453" mass="45158">MRRSGAADIGITGLGLLTPAGDGAEATWARVGAGTPTSVLVPGFGPEPGGEAARQNVTGSTGDVPNGGDPTGAGPAGGVLVGGGPAHLACPAPEFDPARLGQARTRRPDRAAQLALLAAEEAVRDAGWWPRGAQGTEPPDWGGARVAVVMGSGATGAHTYEAQHRVLLTRGPSAMSPYAVPSSLGNSLAAQLAVALRAEGTSFTVNTACAAGATALGTAMDLLLLGRCDIAVAGGADAGLTPFHVAGFDRIKALSRRYDEPATASRPFDVTRDGFVIGEGAGVLVLERMADATARGARVRARLAGYGAAGDAHHVVKPRQDGAGLRSAVSEALVRAGAEARDVDYVNAHATGTPLGDRVEAAALALLLPHHPPVSSTKGVTGHLLGAAGAVEAALTALAVEYGGVPPNANLTESSPEFTLNLPTRALDHKSGLALSVSAGFGGHNAALALAPA</sequence>
<reference evidence="8" key="1">
    <citation type="journal article" date="2019" name="Int. J. Syst. Evol. Microbiol.">
        <title>The Global Catalogue of Microorganisms (GCM) 10K type strain sequencing project: providing services to taxonomists for standard genome sequencing and annotation.</title>
        <authorList>
            <consortium name="The Broad Institute Genomics Platform"/>
            <consortium name="The Broad Institute Genome Sequencing Center for Infectious Disease"/>
            <person name="Wu L."/>
            <person name="Ma J."/>
        </authorList>
    </citation>
    <scope>NUCLEOTIDE SEQUENCE [LARGE SCALE GENOMIC DNA]</scope>
    <source>
        <strain evidence="8">JCM 16373</strain>
    </source>
</reference>
<comment type="similarity">
    <text evidence="1 4">Belongs to the thiolase-like superfamily. Beta-ketoacyl-ACP synthases family.</text>
</comment>
<comment type="caution">
    <text evidence="7">The sequence shown here is derived from an EMBL/GenBank/DDBJ whole genome shotgun (WGS) entry which is preliminary data.</text>
</comment>
<proteinExistence type="inferred from homology"/>
<gene>
    <name evidence="7" type="ORF">GCM10009863_27150</name>
</gene>
<dbReference type="Proteomes" id="UP001501447">
    <property type="component" value="Unassembled WGS sequence"/>
</dbReference>
<keyword evidence="3" id="KW-0012">Acyltransferase</keyword>
<evidence type="ECO:0000259" key="6">
    <source>
        <dbReference type="PROSITE" id="PS52004"/>
    </source>
</evidence>
<keyword evidence="2 4" id="KW-0808">Transferase</keyword>
<dbReference type="InterPro" id="IPR020841">
    <property type="entry name" value="PKS_Beta-ketoAc_synthase_dom"/>
</dbReference>
<evidence type="ECO:0000313" key="8">
    <source>
        <dbReference type="Proteomes" id="UP001501447"/>
    </source>
</evidence>
<evidence type="ECO:0000256" key="2">
    <source>
        <dbReference type="ARBA" id="ARBA00022679"/>
    </source>
</evidence>
<accession>A0ABP6CFL7</accession>
<evidence type="ECO:0000313" key="7">
    <source>
        <dbReference type="EMBL" id="GAA2611979.1"/>
    </source>
</evidence>
<dbReference type="Gene3D" id="3.40.47.10">
    <property type="match status" value="2"/>
</dbReference>
<feature type="region of interest" description="Disordered" evidence="5">
    <location>
        <begin position="41"/>
        <end position="75"/>
    </location>
</feature>
<dbReference type="InterPro" id="IPR000794">
    <property type="entry name" value="Beta-ketoacyl_synthase"/>
</dbReference>
<dbReference type="PROSITE" id="PS00606">
    <property type="entry name" value="KS3_1"/>
    <property type="match status" value="1"/>
</dbReference>
<dbReference type="Pfam" id="PF00109">
    <property type="entry name" value="ketoacyl-synt"/>
    <property type="match status" value="1"/>
</dbReference>
<dbReference type="InterPro" id="IPR016039">
    <property type="entry name" value="Thiolase-like"/>
</dbReference>
<dbReference type="SUPFAM" id="SSF53901">
    <property type="entry name" value="Thiolase-like"/>
    <property type="match status" value="2"/>
</dbReference>
<name>A0ABP6CFL7_9ACTN</name>
<dbReference type="CDD" id="cd00834">
    <property type="entry name" value="KAS_I_II"/>
    <property type="match status" value="1"/>
</dbReference>
<evidence type="ECO:0000256" key="4">
    <source>
        <dbReference type="RuleBase" id="RU003694"/>
    </source>
</evidence>